<reference evidence="2 3" key="1">
    <citation type="journal article" date="2024" name="G3 (Bethesda)">
        <title>Genome assembly of Hibiscus sabdariffa L. provides insights into metabolisms of medicinal natural products.</title>
        <authorList>
            <person name="Kim T."/>
        </authorList>
    </citation>
    <scope>NUCLEOTIDE SEQUENCE [LARGE SCALE GENOMIC DNA]</scope>
    <source>
        <strain evidence="2">TK-2024</strain>
        <tissue evidence="2">Old leaves</tissue>
    </source>
</reference>
<name>A0ABR2P3V3_9ROSI</name>
<dbReference type="InterPro" id="IPR026960">
    <property type="entry name" value="RVT-Znf"/>
</dbReference>
<dbReference type="Pfam" id="PF13966">
    <property type="entry name" value="zf-RVT"/>
    <property type="match status" value="1"/>
</dbReference>
<evidence type="ECO:0000313" key="2">
    <source>
        <dbReference type="EMBL" id="KAK8982983.1"/>
    </source>
</evidence>
<evidence type="ECO:0000313" key="3">
    <source>
        <dbReference type="Proteomes" id="UP001396334"/>
    </source>
</evidence>
<protein>
    <recommendedName>
        <fullName evidence="1">Reverse transcriptase zinc-binding domain-containing protein</fullName>
    </recommendedName>
</protein>
<dbReference type="EMBL" id="JBBPBN010000083">
    <property type="protein sequence ID" value="KAK8982983.1"/>
    <property type="molecule type" value="Genomic_DNA"/>
</dbReference>
<feature type="domain" description="Reverse transcriptase zinc-binding" evidence="1">
    <location>
        <begin position="102"/>
        <end position="159"/>
    </location>
</feature>
<sequence length="203" mass="23770">MVWDDLVANTSWQLGNRKEVKFWYDNWLGAIGPIVDHILPEKQLMTAGALVSYMVDEYGQWLWGLFEDLLPYEILLRIAVVKAPAYDMACEAYLISDFLIQRPPRVKTFLWLAYLAKLLTNEERFYKHLTSDCHCSVCGAKMENFDHVFHMCPTTYTLWSSLVRPESVFDFFSMPFKDWVFAIHTQSRKFVSDHVAWDYCLGA</sequence>
<proteinExistence type="predicted"/>
<evidence type="ECO:0000259" key="1">
    <source>
        <dbReference type="Pfam" id="PF13966"/>
    </source>
</evidence>
<dbReference type="Proteomes" id="UP001396334">
    <property type="component" value="Unassembled WGS sequence"/>
</dbReference>
<accession>A0ABR2P3V3</accession>
<gene>
    <name evidence="2" type="ORF">V6N11_054967</name>
</gene>
<organism evidence="2 3">
    <name type="scientific">Hibiscus sabdariffa</name>
    <name type="common">roselle</name>
    <dbReference type="NCBI Taxonomy" id="183260"/>
    <lineage>
        <taxon>Eukaryota</taxon>
        <taxon>Viridiplantae</taxon>
        <taxon>Streptophyta</taxon>
        <taxon>Embryophyta</taxon>
        <taxon>Tracheophyta</taxon>
        <taxon>Spermatophyta</taxon>
        <taxon>Magnoliopsida</taxon>
        <taxon>eudicotyledons</taxon>
        <taxon>Gunneridae</taxon>
        <taxon>Pentapetalae</taxon>
        <taxon>rosids</taxon>
        <taxon>malvids</taxon>
        <taxon>Malvales</taxon>
        <taxon>Malvaceae</taxon>
        <taxon>Malvoideae</taxon>
        <taxon>Hibiscus</taxon>
    </lineage>
</organism>
<keyword evidence="3" id="KW-1185">Reference proteome</keyword>
<comment type="caution">
    <text evidence="2">The sequence shown here is derived from an EMBL/GenBank/DDBJ whole genome shotgun (WGS) entry which is preliminary data.</text>
</comment>